<dbReference type="InterPro" id="IPR000048">
    <property type="entry name" value="IQ_motif_EF-hand-BS"/>
</dbReference>
<dbReference type="Gene3D" id="1.20.5.190">
    <property type="match status" value="1"/>
</dbReference>
<keyword evidence="5" id="KW-0863">Zinc-finger</keyword>
<dbReference type="GO" id="GO:0005516">
    <property type="term" value="F:calmodulin binding"/>
    <property type="evidence" value="ECO:0007669"/>
    <property type="project" value="UniProtKB-KW"/>
</dbReference>
<dbReference type="PANTHER" id="PTHR22706">
    <property type="entry name" value="ASSEMBLY FACTOR FOR SPINDLE MICROTUBULES"/>
    <property type="match status" value="1"/>
</dbReference>
<comment type="subcellular location">
    <subcellularLocation>
        <location evidence="1">Cytoplasm</location>
    </subcellularLocation>
</comment>
<evidence type="ECO:0000256" key="4">
    <source>
        <dbReference type="ARBA" id="ARBA00022860"/>
    </source>
</evidence>
<keyword evidence="9" id="KW-1185">Reference proteome</keyword>
<keyword evidence="4" id="KW-0112">Calmodulin-binding</keyword>
<evidence type="ECO:0000259" key="7">
    <source>
        <dbReference type="PROSITE" id="PS50119"/>
    </source>
</evidence>
<dbReference type="EMBL" id="BRYA01000174">
    <property type="protein sequence ID" value="GMI42546.1"/>
    <property type="molecule type" value="Genomic_DNA"/>
</dbReference>
<feature type="compositionally biased region" description="Basic and acidic residues" evidence="6">
    <location>
        <begin position="768"/>
        <end position="785"/>
    </location>
</feature>
<feature type="compositionally biased region" description="Polar residues" evidence="6">
    <location>
        <begin position="335"/>
        <end position="352"/>
    </location>
</feature>
<dbReference type="PANTHER" id="PTHR22706:SF1">
    <property type="entry name" value="ASSEMBLY FACTOR FOR SPINDLE MICROTUBULES"/>
    <property type="match status" value="1"/>
</dbReference>
<feature type="domain" description="B box-type" evidence="7">
    <location>
        <begin position="1269"/>
        <end position="1313"/>
    </location>
</feature>
<organism evidence="8 9">
    <name type="scientific">Triparma columacea</name>
    <dbReference type="NCBI Taxonomy" id="722753"/>
    <lineage>
        <taxon>Eukaryota</taxon>
        <taxon>Sar</taxon>
        <taxon>Stramenopiles</taxon>
        <taxon>Ochrophyta</taxon>
        <taxon>Bolidophyceae</taxon>
        <taxon>Parmales</taxon>
        <taxon>Triparmaceae</taxon>
        <taxon>Triparma</taxon>
    </lineage>
</organism>
<feature type="region of interest" description="Disordered" evidence="6">
    <location>
        <begin position="765"/>
        <end position="786"/>
    </location>
</feature>
<dbReference type="GO" id="GO:0000922">
    <property type="term" value="C:spindle pole"/>
    <property type="evidence" value="ECO:0007669"/>
    <property type="project" value="TreeGrafter"/>
</dbReference>
<dbReference type="Pfam" id="PF22586">
    <property type="entry name" value="ANCHR-like_BBOX"/>
    <property type="match status" value="2"/>
</dbReference>
<feature type="compositionally biased region" description="Basic and acidic residues" evidence="6">
    <location>
        <begin position="52"/>
        <end position="62"/>
    </location>
</feature>
<dbReference type="SUPFAM" id="SSF47473">
    <property type="entry name" value="EF-hand"/>
    <property type="match status" value="1"/>
</dbReference>
<feature type="compositionally biased region" description="Polar residues" evidence="6">
    <location>
        <begin position="1"/>
        <end position="19"/>
    </location>
</feature>
<feature type="region of interest" description="Disordered" evidence="6">
    <location>
        <begin position="321"/>
        <end position="356"/>
    </location>
</feature>
<dbReference type="GO" id="GO:0005737">
    <property type="term" value="C:cytoplasm"/>
    <property type="evidence" value="ECO:0007669"/>
    <property type="project" value="UniProtKB-SubCell"/>
</dbReference>
<evidence type="ECO:0000256" key="2">
    <source>
        <dbReference type="ARBA" id="ARBA00022490"/>
    </source>
</evidence>
<sequence>MQNTKSSKVQRYVSSSGASNGFPHLVVSLAQAERLGGVTYSDLRYTATLEETLERGPPRELRSSQTKGGHTRPKKSTRKRHARDDDESSVNLTSFLSRPSVVASLMGDFAVPEGGSTSTSSMDGSLNSPGGSSASSEDEEVRVNIKKRKMAQNTTEGEPPTRNIQITVPADASVDKDQPSTPPPSKSAPVFHAPKTQTNTLTPNKINPSLNLPLIRAVSPRTARKLARLPKPNSKEVSRVKEIEDKFEVQKSAGMFSVYAKDKRNRPGGLYGKLGMERVKKYGDNMGGAEVNDTKLISQLLKGDIGELLGDDSVARGVKRIKDARKKKAKSATRSNNGGNTTRPSFSVTTPLPQQPPIFEVKTNEGLMKSLKEFYDVDVVEKVEKDRRHKVKEMSKEIQKEKFRIGDETASHILKLRAQLRKSEDLIGAKKAEAQAELHDAKHAGFVPEDMLDEDEKKGMHFEKGIVVLNKFLGRQADKLMLHTLKAWRAAAEEVYQEMLVKSARVVQRGYRKHQARMELAERMEQRRIQKAREDEIKRAFELKVNRAALMIQQSWRTKMAGRKVERQRVMQRESQVIQRAWRCCMARDVLKGKQDYWQFKIDNSVLIQKSWRANRGRMRFRVFEKIRVSERMEKDELEKKAKIKALFEDQGAAVQIQYAWRRRQLWLNLRYFMGAQKQLKAVRLQQGYRLFKAKLEVKRRRAAKRKADELRMSSIITMQTQVRRYLAKIHVDKIKFDKEKASIIRQLEKVHALRPRILTLPINLPPPKEKEGERKGKPKIDPKTGLEMTPKPIVIDLKKTKRQAIDLKRLVNPYTFSNEKKRATLIQKIYRGHRARARVTFKRQMEKVALKVWQQKRQVTCAITFQAVFRGHRGRKYVTLLRHTTSCLLIQKCVRGWSGRKVAATRKRERIAAVCIQKQQRGYVKRVAYDEYVRTFKVQQKPARVIQRAVRACIAKMAVARARHAARLKGEQRVIAKANGEFCWKRSRLDLLLKSIYAPNGHRHNGVFQEFFKFWSGNDHGAGGNHMENAHFIKVFRDLGDKDVLGVKFHDYNMNKDRPFEVTDLDLIFSKQKGQDTQHITYLQFIGILDQLNAELFPKFKDYLGFRGKQARMLDLVLNKFFKSHYDANHKTKEKRKPRPSGVKFTKSLKDRTDRYIFLKASKIQAQARGFHCRLTFAKDKTERQRQEEIRRNQLKSIGIQALVRKFLARMKAISMAERIYIKYVDPSSEDPYWSNPRTKVVTWAKPKIFGKFADVSHPTILPHKGTEFVIMCVNCNIEICDLVCQSCDDAYCKDCFTSLHTKGTRKKHQPLVVPTCMECDYQLATKTCETCTAEQHKACNYCDVCHINVHRYEGVGKNKKHNWSWKVQPCVECKSYAARWRCEDCEDVYCTACFDKVHKRGSRVNHKCEPLTYYTPMIHDHYERDIREKTRRARKAGDDEEMERLRQEKEYKCARVVQKRFRGYMGRRIGKPILKEGRKKIREAWKQRKKDDAIRATRKYQIMEPIGFAKRLDSDTMEEAVLKRLPIVLRPRAKWWITKNLQDDYWYEENIKDKKKIPKRGFEVGKYEELVEQAWHGGIRLPGKVGILQGKMDVNTDEVPLNRFVAVNDRVRLKNYCYSVDKDGFELLTEKIIPLDRVWRFKEEPKLVMYKYPPLSKYARMVRKTVYAIIESQGLQIVLRGTLKGGNILEKLMEIAVRLAKDRLSMKFAAKVKKVKDGFSMRKKKINYFDKAKQSRMAVENEEAALATTLLDPNAEEDKDAERANAYLDDNLGDWEERVDEKTLKQIWVHKFTGEITDIKPDEAEEKAAKVEEERKFKEDQKRIAKLRKKGRKQLGKR</sequence>
<dbReference type="Proteomes" id="UP001165065">
    <property type="component" value="Unassembled WGS sequence"/>
</dbReference>
<dbReference type="SMART" id="SM00015">
    <property type="entry name" value="IQ"/>
    <property type="match status" value="12"/>
</dbReference>
<gene>
    <name evidence="8" type="ORF">TrCOL_g2660</name>
</gene>
<dbReference type="PROSITE" id="PS50119">
    <property type="entry name" value="ZF_BBOX"/>
    <property type="match status" value="2"/>
</dbReference>
<feature type="compositionally biased region" description="Basic residues" evidence="6">
    <location>
        <begin position="321"/>
        <end position="331"/>
    </location>
</feature>
<dbReference type="InterPro" id="IPR000315">
    <property type="entry name" value="Znf_B-box"/>
</dbReference>
<feature type="region of interest" description="Disordered" evidence="6">
    <location>
        <begin position="113"/>
        <end position="141"/>
    </location>
</feature>
<dbReference type="GO" id="GO:0007051">
    <property type="term" value="P:spindle organization"/>
    <property type="evidence" value="ECO:0007669"/>
    <property type="project" value="TreeGrafter"/>
</dbReference>
<name>A0A9W7LAU0_9STRA</name>
<proteinExistence type="predicted"/>
<reference evidence="9" key="1">
    <citation type="journal article" date="2023" name="Commun. Biol.">
        <title>Genome analysis of Parmales, the sister group of diatoms, reveals the evolutionary specialization of diatoms from phago-mixotrophs to photoautotrophs.</title>
        <authorList>
            <person name="Ban H."/>
            <person name="Sato S."/>
            <person name="Yoshikawa S."/>
            <person name="Yamada K."/>
            <person name="Nakamura Y."/>
            <person name="Ichinomiya M."/>
            <person name="Sato N."/>
            <person name="Blanc-Mathieu R."/>
            <person name="Endo H."/>
            <person name="Kuwata A."/>
            <person name="Ogata H."/>
        </authorList>
    </citation>
    <scope>NUCLEOTIDE SEQUENCE [LARGE SCALE GENOMIC DNA]</scope>
</reference>
<dbReference type="GO" id="GO:0000278">
    <property type="term" value="P:mitotic cell cycle"/>
    <property type="evidence" value="ECO:0007669"/>
    <property type="project" value="TreeGrafter"/>
</dbReference>
<dbReference type="Gene3D" id="1.10.238.10">
    <property type="entry name" value="EF-hand"/>
    <property type="match status" value="1"/>
</dbReference>
<dbReference type="Pfam" id="PF00612">
    <property type="entry name" value="IQ"/>
    <property type="match status" value="2"/>
</dbReference>
<feature type="region of interest" description="Disordered" evidence="6">
    <location>
        <begin position="172"/>
        <end position="192"/>
    </location>
</feature>
<feature type="compositionally biased region" description="Low complexity" evidence="6">
    <location>
        <begin position="114"/>
        <end position="135"/>
    </location>
</feature>
<comment type="caution">
    <text evidence="8">The sequence shown here is derived from an EMBL/GenBank/DDBJ whole genome shotgun (WGS) entry which is preliminary data.</text>
</comment>
<dbReference type="OrthoDB" id="193081at2759"/>
<dbReference type="PROSITE" id="PS50096">
    <property type="entry name" value="IQ"/>
    <property type="match status" value="5"/>
</dbReference>
<feature type="domain" description="B box-type" evidence="7">
    <location>
        <begin position="1367"/>
        <end position="1413"/>
    </location>
</feature>
<accession>A0A9W7LAU0</accession>
<evidence type="ECO:0000256" key="1">
    <source>
        <dbReference type="ARBA" id="ARBA00004496"/>
    </source>
</evidence>
<dbReference type="InterPro" id="IPR051185">
    <property type="entry name" value="ASPM"/>
</dbReference>
<keyword evidence="5" id="KW-0479">Metal-binding</keyword>
<evidence type="ECO:0000256" key="3">
    <source>
        <dbReference type="ARBA" id="ARBA00022737"/>
    </source>
</evidence>
<evidence type="ECO:0000313" key="9">
    <source>
        <dbReference type="Proteomes" id="UP001165065"/>
    </source>
</evidence>
<feature type="region of interest" description="Disordered" evidence="6">
    <location>
        <begin position="49"/>
        <end position="91"/>
    </location>
</feature>
<dbReference type="InterPro" id="IPR011992">
    <property type="entry name" value="EF-hand-dom_pair"/>
</dbReference>
<keyword evidence="5" id="KW-0862">Zinc</keyword>
<evidence type="ECO:0000256" key="5">
    <source>
        <dbReference type="PROSITE-ProRule" id="PRU00024"/>
    </source>
</evidence>
<feature type="region of interest" description="Disordered" evidence="6">
    <location>
        <begin position="1"/>
        <end position="23"/>
    </location>
</feature>
<keyword evidence="3" id="KW-0677">Repeat</keyword>
<dbReference type="CDD" id="cd19757">
    <property type="entry name" value="Bbox1"/>
    <property type="match status" value="1"/>
</dbReference>
<evidence type="ECO:0000313" key="8">
    <source>
        <dbReference type="EMBL" id="GMI42546.1"/>
    </source>
</evidence>
<dbReference type="GO" id="GO:0051295">
    <property type="term" value="P:establishment of meiotic spindle localization"/>
    <property type="evidence" value="ECO:0007669"/>
    <property type="project" value="TreeGrafter"/>
</dbReference>
<keyword evidence="2" id="KW-0963">Cytoplasm</keyword>
<feature type="compositionally biased region" description="Basic residues" evidence="6">
    <location>
        <begin position="69"/>
        <end position="81"/>
    </location>
</feature>
<dbReference type="GO" id="GO:0008270">
    <property type="term" value="F:zinc ion binding"/>
    <property type="evidence" value="ECO:0007669"/>
    <property type="project" value="UniProtKB-KW"/>
</dbReference>
<protein>
    <recommendedName>
        <fullName evidence="7">B box-type domain-containing protein</fullName>
    </recommendedName>
</protein>
<evidence type="ECO:0000256" key="6">
    <source>
        <dbReference type="SAM" id="MobiDB-lite"/>
    </source>
</evidence>